<sequence>MMKQRILRISFVGILAFGLLLGGQILYRTNWVNGQLAQNSRQISGVISAQITAENGQKVLEVTTNHVQNLEKVGQQLETLAGENPIRLKDQRTPELERLMAKMEFPLQEGITQGNFTQMEETLQQQATQARVDLELSMNSEGIYVNLTQGQAQLLEVIERPGQGKFLPSRSQ</sequence>
<dbReference type="KEGG" id="dmt:DESME_05935"/>
<dbReference type="eggNOG" id="ENOG5032SJ8">
    <property type="taxonomic scope" value="Bacteria"/>
</dbReference>
<gene>
    <name evidence="1" type="ORF">DESME_05935</name>
</gene>
<dbReference type="STRING" id="871968.DESME_05935"/>
<evidence type="ECO:0000313" key="2">
    <source>
        <dbReference type="Proteomes" id="UP000010847"/>
    </source>
</evidence>
<proteinExistence type="predicted"/>
<dbReference type="OrthoDB" id="1797090at2"/>
<dbReference type="Proteomes" id="UP000010847">
    <property type="component" value="Chromosome"/>
</dbReference>
<accession>W0EBR8</accession>
<organism evidence="1 2">
    <name type="scientific">Desulfitobacterium metallireducens DSM 15288</name>
    <dbReference type="NCBI Taxonomy" id="871968"/>
    <lineage>
        <taxon>Bacteria</taxon>
        <taxon>Bacillati</taxon>
        <taxon>Bacillota</taxon>
        <taxon>Clostridia</taxon>
        <taxon>Eubacteriales</taxon>
        <taxon>Desulfitobacteriaceae</taxon>
        <taxon>Desulfitobacterium</taxon>
    </lineage>
</organism>
<dbReference type="AlphaFoldDB" id="W0EBR8"/>
<dbReference type="HOGENOM" id="CLU_124880_0_0_9"/>
<evidence type="ECO:0000313" key="1">
    <source>
        <dbReference type="EMBL" id="AHF06644.1"/>
    </source>
</evidence>
<name>W0EBR8_9FIRM</name>
<reference evidence="1 2" key="1">
    <citation type="submission" date="2013-12" db="EMBL/GenBank/DDBJ databases">
        <authorList>
            <consortium name="DOE Joint Genome Institute"/>
            <person name="Smidt H."/>
            <person name="Huntemann M."/>
            <person name="Han J."/>
            <person name="Chen A."/>
            <person name="Kyrpides N."/>
            <person name="Mavromatis K."/>
            <person name="Markowitz V."/>
            <person name="Palaniappan K."/>
            <person name="Ivanova N."/>
            <person name="Schaumberg A."/>
            <person name="Pati A."/>
            <person name="Liolios K."/>
            <person name="Nordberg H.P."/>
            <person name="Cantor M.N."/>
            <person name="Hua S.X."/>
            <person name="Woyke T."/>
        </authorList>
    </citation>
    <scope>NUCLEOTIDE SEQUENCE [LARGE SCALE GENOMIC DNA]</scope>
    <source>
        <strain evidence="2">DSM 15288</strain>
    </source>
</reference>
<dbReference type="EMBL" id="CP007032">
    <property type="protein sequence ID" value="AHF06644.1"/>
    <property type="molecule type" value="Genomic_DNA"/>
</dbReference>
<protein>
    <submittedName>
        <fullName evidence="1">Uncharacterized protein</fullName>
    </submittedName>
</protein>
<keyword evidence="2" id="KW-1185">Reference proteome</keyword>